<evidence type="ECO:0000256" key="1">
    <source>
        <dbReference type="ARBA" id="ARBA00008779"/>
    </source>
</evidence>
<evidence type="ECO:0000256" key="3">
    <source>
        <dbReference type="ARBA" id="ARBA00022729"/>
    </source>
</evidence>
<evidence type="ECO:0000313" key="8">
    <source>
        <dbReference type="EMBL" id="QBN17903.1"/>
    </source>
</evidence>
<reference evidence="9" key="1">
    <citation type="submission" date="2019-03" db="EMBL/GenBank/DDBJ databases">
        <title>Flavobacterium sp.</title>
        <authorList>
            <person name="Kim H."/>
        </authorList>
    </citation>
    <scope>NUCLEOTIDE SEQUENCE [LARGE SCALE GENOMIC DNA]</scope>
    <source>
        <strain evidence="9">GS13</strain>
    </source>
</reference>
<gene>
    <name evidence="8" type="ORF">E1750_03495</name>
</gene>
<dbReference type="InterPro" id="IPR024607">
    <property type="entry name" value="Sulfatase_CS"/>
</dbReference>
<organism evidence="8 9">
    <name type="scientific">Flavobacterium nackdongense</name>
    <dbReference type="NCBI Taxonomy" id="2547394"/>
    <lineage>
        <taxon>Bacteria</taxon>
        <taxon>Pseudomonadati</taxon>
        <taxon>Bacteroidota</taxon>
        <taxon>Flavobacteriia</taxon>
        <taxon>Flavobacteriales</taxon>
        <taxon>Flavobacteriaceae</taxon>
        <taxon>Flavobacterium</taxon>
    </lineage>
</organism>
<dbReference type="PANTHER" id="PTHR45953">
    <property type="entry name" value="IDURONATE 2-SULFATASE"/>
    <property type="match status" value="1"/>
</dbReference>
<sequence>MKSVRTYWKTLLLATFLLLVAKNYAQTTQKPNLLFIITDQQRYDAMSIAGNTILKTPNLDRLAKQGARFKNAYTPCAVCGPARASILTGRTVENHGILTNTEADSATPQSATIMPQKTFDQILTEQFGYKAEYYGKWHAPEFAANCYTNPIKVSKSGRSIFGSNGDIRFYKDNYLDLVFPKPAITSLKPNELYDTFTERPYVPNILDKRYGKTQAQVDASGTVYAQPDLHGVITIPDEQSLTAFRARQTMEALERLKNTNFSITASFHIPHAPMLPSKYYSDMYPISGLTAPVSISDPMTNSPYKKSNSRETLPEYADANKIKYLISDYYALVTEVDDWIGKILDKVDQLGLTNNTLIIFTSDHGENLGAHGMREKNVFYEEAAHVPTLISFPGKIAPNTVVDGYVSNVDLFATINDYLQIPEQPSDGKSLRGLIEGTNPNQGKYVVTEWHSDPTKWPSYMIVKGDWKMLIPSTATSTVIDALYNLKDDPYEMNNLMGSNPNKSNYTQKINELHTDLLTWLKKNNSKKYDGVLNRNLTGTPLTLSTESHQSRTCELKVFPNPTSKYLIIDSKTERIDGLEIYDSNGRLVYSEKTSFTGSKKIEIDLKPGIYLIKAKSDCYFAPQKIIIK</sequence>
<evidence type="ECO:0000313" key="9">
    <source>
        <dbReference type="Proteomes" id="UP000291124"/>
    </source>
</evidence>
<dbReference type="Pfam" id="PF00884">
    <property type="entry name" value="Sulfatase"/>
    <property type="match status" value="1"/>
</dbReference>
<proteinExistence type="inferred from homology"/>
<accession>A0A4P6YC79</accession>
<dbReference type="Proteomes" id="UP000291124">
    <property type="component" value="Chromosome"/>
</dbReference>
<dbReference type="InterPro" id="IPR026444">
    <property type="entry name" value="Secre_tail"/>
</dbReference>
<dbReference type="AlphaFoldDB" id="A0A4P6YC79"/>
<dbReference type="InterPro" id="IPR017850">
    <property type="entry name" value="Alkaline_phosphatase_core_sf"/>
</dbReference>
<dbReference type="EMBL" id="CP037933">
    <property type="protein sequence ID" value="QBN17903.1"/>
    <property type="molecule type" value="Genomic_DNA"/>
</dbReference>
<dbReference type="Gene3D" id="3.40.720.10">
    <property type="entry name" value="Alkaline Phosphatase, subunit A"/>
    <property type="match status" value="1"/>
</dbReference>
<dbReference type="RefSeq" id="WP_133275434.1">
    <property type="nucleotide sequence ID" value="NZ_CP037933.1"/>
</dbReference>
<comment type="similarity">
    <text evidence="1">Belongs to the sulfatase family.</text>
</comment>
<dbReference type="OrthoDB" id="9789742at2"/>
<evidence type="ECO:0000256" key="5">
    <source>
        <dbReference type="SAM" id="SignalP"/>
    </source>
</evidence>
<evidence type="ECO:0000256" key="2">
    <source>
        <dbReference type="ARBA" id="ARBA00022723"/>
    </source>
</evidence>
<feature type="signal peptide" evidence="5">
    <location>
        <begin position="1"/>
        <end position="25"/>
    </location>
</feature>
<dbReference type="Pfam" id="PF18962">
    <property type="entry name" value="Por_Secre_tail"/>
    <property type="match status" value="1"/>
</dbReference>
<dbReference type="NCBIfam" id="TIGR04183">
    <property type="entry name" value="Por_Secre_tail"/>
    <property type="match status" value="1"/>
</dbReference>
<name>A0A4P6YC79_9FLAO</name>
<feature type="domain" description="Secretion system C-terminal sorting" evidence="7">
    <location>
        <begin position="558"/>
        <end position="628"/>
    </location>
</feature>
<evidence type="ECO:0000256" key="4">
    <source>
        <dbReference type="ARBA" id="ARBA00022801"/>
    </source>
</evidence>
<dbReference type="InterPro" id="IPR000917">
    <property type="entry name" value="Sulfatase_N"/>
</dbReference>
<dbReference type="PANTHER" id="PTHR45953:SF1">
    <property type="entry name" value="IDURONATE 2-SULFATASE"/>
    <property type="match status" value="1"/>
</dbReference>
<dbReference type="GO" id="GO:0008484">
    <property type="term" value="F:sulfuric ester hydrolase activity"/>
    <property type="evidence" value="ECO:0007669"/>
    <property type="project" value="TreeGrafter"/>
</dbReference>
<dbReference type="PROSITE" id="PS00523">
    <property type="entry name" value="SULFATASE_1"/>
    <property type="match status" value="1"/>
</dbReference>
<protein>
    <submittedName>
        <fullName evidence="8">T9SS type A sorting domain-containing protein</fullName>
    </submittedName>
</protein>
<dbReference type="SUPFAM" id="SSF53649">
    <property type="entry name" value="Alkaline phosphatase-like"/>
    <property type="match status" value="1"/>
</dbReference>
<keyword evidence="3 5" id="KW-0732">Signal</keyword>
<keyword evidence="4" id="KW-0378">Hydrolase</keyword>
<keyword evidence="2" id="KW-0479">Metal-binding</keyword>
<feature type="domain" description="Sulfatase N-terminal" evidence="6">
    <location>
        <begin position="31"/>
        <end position="420"/>
    </location>
</feature>
<feature type="chain" id="PRO_5020662262" evidence="5">
    <location>
        <begin position="26"/>
        <end position="629"/>
    </location>
</feature>
<dbReference type="KEGG" id="fnk:E1750_03495"/>
<evidence type="ECO:0000259" key="7">
    <source>
        <dbReference type="Pfam" id="PF18962"/>
    </source>
</evidence>
<keyword evidence="9" id="KW-1185">Reference proteome</keyword>
<dbReference type="GO" id="GO:0005737">
    <property type="term" value="C:cytoplasm"/>
    <property type="evidence" value="ECO:0007669"/>
    <property type="project" value="TreeGrafter"/>
</dbReference>
<evidence type="ECO:0000259" key="6">
    <source>
        <dbReference type="Pfam" id="PF00884"/>
    </source>
</evidence>
<dbReference type="GO" id="GO:0046872">
    <property type="term" value="F:metal ion binding"/>
    <property type="evidence" value="ECO:0007669"/>
    <property type="project" value="UniProtKB-KW"/>
</dbReference>